<gene>
    <name evidence="1" type="ORF">GCM10010466_00320</name>
</gene>
<accession>A0ABP6MLZ3</accession>
<dbReference type="EMBL" id="BAAAUT010000001">
    <property type="protein sequence ID" value="GAA3113196.1"/>
    <property type="molecule type" value="Genomic_DNA"/>
</dbReference>
<protein>
    <submittedName>
        <fullName evidence="1">Uncharacterized protein</fullName>
    </submittedName>
</protein>
<evidence type="ECO:0000313" key="2">
    <source>
        <dbReference type="Proteomes" id="UP001500320"/>
    </source>
</evidence>
<reference evidence="2" key="1">
    <citation type="journal article" date="2019" name="Int. J. Syst. Evol. Microbiol.">
        <title>The Global Catalogue of Microorganisms (GCM) 10K type strain sequencing project: providing services to taxonomists for standard genome sequencing and annotation.</title>
        <authorList>
            <consortium name="The Broad Institute Genomics Platform"/>
            <consortium name="The Broad Institute Genome Sequencing Center for Infectious Disease"/>
            <person name="Wu L."/>
            <person name="Ma J."/>
        </authorList>
    </citation>
    <scope>NUCLEOTIDE SEQUENCE [LARGE SCALE GENOMIC DNA]</scope>
    <source>
        <strain evidence="2">JCM 9373</strain>
    </source>
</reference>
<comment type="caution">
    <text evidence="1">The sequence shown here is derived from an EMBL/GenBank/DDBJ whole genome shotgun (WGS) entry which is preliminary data.</text>
</comment>
<sequence>MSRPTPACAAGVIRRHRKVPGTPRRRFDPGRRALLVPVRLREGETLAEVAPYEATRGGKASLKTHCR</sequence>
<proteinExistence type="predicted"/>
<organism evidence="1 2">
    <name type="scientific">Planomonospora alba</name>
    <dbReference type="NCBI Taxonomy" id="161354"/>
    <lineage>
        <taxon>Bacteria</taxon>
        <taxon>Bacillati</taxon>
        <taxon>Actinomycetota</taxon>
        <taxon>Actinomycetes</taxon>
        <taxon>Streptosporangiales</taxon>
        <taxon>Streptosporangiaceae</taxon>
        <taxon>Planomonospora</taxon>
    </lineage>
</organism>
<evidence type="ECO:0000313" key="1">
    <source>
        <dbReference type="EMBL" id="GAA3113196.1"/>
    </source>
</evidence>
<name>A0ABP6MLZ3_9ACTN</name>
<keyword evidence="2" id="KW-1185">Reference proteome</keyword>
<dbReference type="Proteomes" id="UP001500320">
    <property type="component" value="Unassembled WGS sequence"/>
</dbReference>